<dbReference type="EMBL" id="JAKPBZ010000110">
    <property type="protein sequence ID" value="MCL2893163.1"/>
    <property type="molecule type" value="Genomic_DNA"/>
</dbReference>
<feature type="transmembrane region" description="Helical" evidence="2">
    <location>
        <begin position="334"/>
        <end position="358"/>
    </location>
</feature>
<comment type="similarity">
    <text evidence="1">Belongs to the sodium:galactoside symporter (TC 2.A.2) family.</text>
</comment>
<keyword evidence="4" id="KW-1185">Reference proteome</keyword>
<organism evidence="3 4">
    <name type="scientific">Brenneria tiliae</name>
    <dbReference type="NCBI Taxonomy" id="2914984"/>
    <lineage>
        <taxon>Bacteria</taxon>
        <taxon>Pseudomonadati</taxon>
        <taxon>Pseudomonadota</taxon>
        <taxon>Gammaproteobacteria</taxon>
        <taxon>Enterobacterales</taxon>
        <taxon>Pectobacteriaceae</taxon>
        <taxon>Brenneria</taxon>
    </lineage>
</organism>
<sequence length="504" mass="56473">MPEIIRRITLKNYFGVSSVNIFIAATQNVLSAWLMYYYTTYAGLSIMAVGTLFAISKLAGAFFSLFFGDFSDKFGQTRLGKKFGRRRFWLLMIIPVHTILFPLVWLPGMGVAYYYVVYILYNCVLRIPQIIIPTLTTEMTTDSTVRAKIEGMKQAVGAIATTAISALPGVMFLWFGKDMAAFTWTMVVCNVLACAALSLQYLWSFERPAEELHFVSGVGAWQEMKMIFRDLGSTLRVKAFRQLLAMFIAQISERTISGYVNTYFIIFVMMMSPTVVAGANSIAYLLGLLFLSFFMWYTIKTDGARSFRLGAYVTVIVFAAFACLAIVRPAHGEIWLIALTIILNFGKTGIANASFYLMSFIPDVDEMVTRERREALFSGVFNFVDTVIQASIMFALGAVLSATGFQQGVDVQPQITVNSIIVIYTVVPLCFGLWGIIVSRRFRLNRDNHLLILQEISRLKQGGHKAQVDAPTRAAVEELTGLPYEQCWQADATEQALEPAERKI</sequence>
<protein>
    <submittedName>
        <fullName evidence="3">MFS transporter</fullName>
    </submittedName>
</protein>
<dbReference type="Pfam" id="PF13347">
    <property type="entry name" value="MFS_2"/>
    <property type="match status" value="1"/>
</dbReference>
<keyword evidence="2" id="KW-0812">Transmembrane</keyword>
<dbReference type="SUPFAM" id="SSF103473">
    <property type="entry name" value="MFS general substrate transporter"/>
    <property type="match status" value="1"/>
</dbReference>
<dbReference type="PANTHER" id="PTHR11328">
    <property type="entry name" value="MAJOR FACILITATOR SUPERFAMILY DOMAIN-CONTAINING PROTEIN"/>
    <property type="match status" value="1"/>
</dbReference>
<feature type="transmembrane region" description="Helical" evidence="2">
    <location>
        <begin position="282"/>
        <end position="299"/>
    </location>
</feature>
<feature type="transmembrane region" description="Helical" evidence="2">
    <location>
        <begin position="155"/>
        <end position="175"/>
    </location>
</feature>
<evidence type="ECO:0000313" key="3">
    <source>
        <dbReference type="EMBL" id="MCL2893163.1"/>
    </source>
</evidence>
<reference evidence="3 4" key="1">
    <citation type="submission" date="2022-02" db="EMBL/GenBank/DDBJ databases">
        <title>Description of Brenneria tiliae sp. nov. isolated from symptomatic Tilia x moltkei and Tilia x europaea trees in the UK.</title>
        <authorList>
            <person name="Kile H."/>
        </authorList>
    </citation>
    <scope>NUCLEOTIDE SEQUENCE [LARGE SCALE GENOMIC DNA]</scope>
    <source>
        <strain evidence="3 4">MC1SB4.1</strain>
    </source>
</reference>
<feature type="transmembrane region" description="Helical" evidence="2">
    <location>
        <begin position="415"/>
        <end position="437"/>
    </location>
</feature>
<proteinExistence type="inferred from homology"/>
<feature type="transmembrane region" description="Helical" evidence="2">
    <location>
        <begin position="181"/>
        <end position="203"/>
    </location>
</feature>
<feature type="transmembrane region" description="Helical" evidence="2">
    <location>
        <begin position="112"/>
        <end position="135"/>
    </location>
</feature>
<dbReference type="InterPro" id="IPR039672">
    <property type="entry name" value="MFS_2"/>
</dbReference>
<keyword evidence="2" id="KW-0472">Membrane</keyword>
<dbReference type="RefSeq" id="WP_249244694.1">
    <property type="nucleotide sequence ID" value="NZ_JAKPBZ010000110.1"/>
</dbReference>
<gene>
    <name evidence="3" type="ORF">MFP26_10765</name>
</gene>
<feature type="transmembrane region" description="Helical" evidence="2">
    <location>
        <begin position="12"/>
        <end position="38"/>
    </location>
</feature>
<dbReference type="InterPro" id="IPR036259">
    <property type="entry name" value="MFS_trans_sf"/>
</dbReference>
<evidence type="ECO:0000256" key="1">
    <source>
        <dbReference type="ARBA" id="ARBA00009617"/>
    </source>
</evidence>
<feature type="transmembrane region" description="Helical" evidence="2">
    <location>
        <begin position="379"/>
        <end position="403"/>
    </location>
</feature>
<dbReference type="PANTHER" id="PTHR11328:SF24">
    <property type="entry name" value="MAJOR FACILITATOR SUPERFAMILY (MFS) PROFILE DOMAIN-CONTAINING PROTEIN"/>
    <property type="match status" value="1"/>
</dbReference>
<dbReference type="Gene3D" id="1.20.1250.20">
    <property type="entry name" value="MFS general substrate transporter like domains"/>
    <property type="match status" value="1"/>
</dbReference>
<feature type="transmembrane region" description="Helical" evidence="2">
    <location>
        <begin position="88"/>
        <end position="106"/>
    </location>
</feature>
<feature type="transmembrane region" description="Helical" evidence="2">
    <location>
        <begin position="311"/>
        <end position="328"/>
    </location>
</feature>
<feature type="transmembrane region" description="Helical" evidence="2">
    <location>
        <begin position="44"/>
        <end position="67"/>
    </location>
</feature>
<name>A0ABT0MTL0_9GAMM</name>
<evidence type="ECO:0000256" key="2">
    <source>
        <dbReference type="SAM" id="Phobius"/>
    </source>
</evidence>
<dbReference type="Proteomes" id="UP001203069">
    <property type="component" value="Unassembled WGS sequence"/>
</dbReference>
<comment type="caution">
    <text evidence="3">The sequence shown here is derived from an EMBL/GenBank/DDBJ whole genome shotgun (WGS) entry which is preliminary data.</text>
</comment>
<keyword evidence="2" id="KW-1133">Transmembrane helix</keyword>
<accession>A0ABT0MTL0</accession>
<evidence type="ECO:0000313" key="4">
    <source>
        <dbReference type="Proteomes" id="UP001203069"/>
    </source>
</evidence>